<gene>
    <name evidence="2" type="ORF">Q75_11010</name>
</gene>
<dbReference type="STRING" id="1150625.Q75_11010"/>
<sequence length="327" mass="37889">MKRRHLEKKGNVVYFPGMKDMLLEKGFKALEAKDYPNAVSYFQEGYSLEPTNSAAAIGFVYALYENKQYEASKEVCETLLKEGIGDYFEVMRSYLLALLQLRDHEQIVETLTALFEEREIPIEFEDQFQKILRISSKVLTKKQPTSTHSEPIRQPKSSFLVGNITELTYKLAQLVYQNIYPYKEELIYYLQTEGAHPFIQSMVLNVLREHGVEQMVKVKKLGNEGEFSPLECKDVFELSWVQNVLKEIEDVLSHSEPTTMMHVVELVKRHAFLLYPFEAAGDTKKLAESYILYVKELLGAEVNREDQELEGYLDNIRKLENISSPNM</sequence>
<dbReference type="RefSeq" id="WP_059351369.1">
    <property type="nucleotide sequence ID" value="NZ_LDYG01000032.1"/>
</dbReference>
<evidence type="ECO:0000313" key="3">
    <source>
        <dbReference type="Proteomes" id="UP000074108"/>
    </source>
</evidence>
<feature type="repeat" description="TPR" evidence="1">
    <location>
        <begin position="19"/>
        <end position="52"/>
    </location>
</feature>
<dbReference type="InterPro" id="IPR019734">
    <property type="entry name" value="TPR_rpt"/>
</dbReference>
<dbReference type="Pfam" id="PF14559">
    <property type="entry name" value="TPR_19"/>
    <property type="match status" value="1"/>
</dbReference>
<evidence type="ECO:0008006" key="4">
    <source>
        <dbReference type="Google" id="ProtNLM"/>
    </source>
</evidence>
<dbReference type="SUPFAM" id="SSF116965">
    <property type="entry name" value="Hypothetical protein MPN330"/>
    <property type="match status" value="1"/>
</dbReference>
<proteinExistence type="predicted"/>
<dbReference type="Gene3D" id="1.25.40.10">
    <property type="entry name" value="Tetratricopeptide repeat domain"/>
    <property type="match status" value="1"/>
</dbReference>
<organism evidence="2 3">
    <name type="scientific">Bacillus coahuilensis p1.1.43</name>
    <dbReference type="NCBI Taxonomy" id="1150625"/>
    <lineage>
        <taxon>Bacteria</taxon>
        <taxon>Bacillati</taxon>
        <taxon>Bacillota</taxon>
        <taxon>Bacilli</taxon>
        <taxon>Bacillales</taxon>
        <taxon>Bacillaceae</taxon>
        <taxon>Bacillus</taxon>
    </lineage>
</organism>
<comment type="caution">
    <text evidence="2">The sequence shown here is derived from an EMBL/GenBank/DDBJ whole genome shotgun (WGS) entry which is preliminary data.</text>
</comment>
<dbReference type="SUPFAM" id="SSF48452">
    <property type="entry name" value="TPR-like"/>
    <property type="match status" value="1"/>
</dbReference>
<dbReference type="PATRIC" id="fig|1150625.3.peg.2341"/>
<keyword evidence="3" id="KW-1185">Reference proteome</keyword>
<dbReference type="PROSITE" id="PS50005">
    <property type="entry name" value="TPR"/>
    <property type="match status" value="1"/>
</dbReference>
<dbReference type="AlphaFoldDB" id="A0A147K7C8"/>
<evidence type="ECO:0000256" key="1">
    <source>
        <dbReference type="PROSITE-ProRule" id="PRU00339"/>
    </source>
</evidence>
<dbReference type="EMBL" id="LDYG01000032">
    <property type="protein sequence ID" value="KUP05901.1"/>
    <property type="molecule type" value="Genomic_DNA"/>
</dbReference>
<evidence type="ECO:0000313" key="2">
    <source>
        <dbReference type="EMBL" id="KUP05901.1"/>
    </source>
</evidence>
<dbReference type="InterPro" id="IPR011990">
    <property type="entry name" value="TPR-like_helical_dom_sf"/>
</dbReference>
<accession>A0A147K7C8</accession>
<dbReference type="Proteomes" id="UP000074108">
    <property type="component" value="Unassembled WGS sequence"/>
</dbReference>
<keyword evidence="1" id="KW-0802">TPR repeat</keyword>
<reference evidence="2 3" key="1">
    <citation type="journal article" date="2016" name="Front. Microbiol.">
        <title>Microevolution Analysis of Bacillus coahuilensis Unveils Differences in Phosphorus Acquisition Strategies and Their Regulation.</title>
        <authorList>
            <person name="Gomez-Lunar Z."/>
            <person name="Hernandez-Gonzalez I."/>
            <person name="Rodriguez-Torres M.D."/>
            <person name="Souza V."/>
            <person name="Olmedo-Alvarez G."/>
        </authorList>
    </citation>
    <scope>NUCLEOTIDE SEQUENCE [LARGE SCALE GENOMIC DNA]</scope>
    <source>
        <strain evidence="3">p1.1.43</strain>
    </source>
</reference>
<protein>
    <recommendedName>
        <fullName evidence="4">Hydrolase</fullName>
    </recommendedName>
</protein>
<name>A0A147K7C8_9BACI</name>